<feature type="compositionally biased region" description="Basic and acidic residues" evidence="1">
    <location>
        <begin position="143"/>
        <end position="162"/>
    </location>
</feature>
<organism evidence="2 3">
    <name type="scientific">Coprinopsis cinerea (strain Okayama-7 / 130 / ATCC MYA-4618 / FGSC 9003)</name>
    <name type="common">Inky cap fungus</name>
    <name type="synonym">Hormographiella aspergillata</name>
    <dbReference type="NCBI Taxonomy" id="240176"/>
    <lineage>
        <taxon>Eukaryota</taxon>
        <taxon>Fungi</taxon>
        <taxon>Dikarya</taxon>
        <taxon>Basidiomycota</taxon>
        <taxon>Agaricomycotina</taxon>
        <taxon>Agaricomycetes</taxon>
        <taxon>Agaricomycetidae</taxon>
        <taxon>Agaricales</taxon>
        <taxon>Agaricineae</taxon>
        <taxon>Psathyrellaceae</taxon>
        <taxon>Coprinopsis</taxon>
    </lineage>
</organism>
<gene>
    <name evidence="2" type="ORF">CC1G_13590</name>
</gene>
<dbReference type="KEGG" id="cci:CC1G_13590"/>
<reference evidence="2 3" key="1">
    <citation type="journal article" date="2010" name="Proc. Natl. Acad. Sci. U.S.A.">
        <title>Insights into evolution of multicellular fungi from the assembled chromosomes of the mushroom Coprinopsis cinerea (Coprinus cinereus).</title>
        <authorList>
            <person name="Stajich J.E."/>
            <person name="Wilke S.K."/>
            <person name="Ahren D."/>
            <person name="Au C.H."/>
            <person name="Birren B.W."/>
            <person name="Borodovsky M."/>
            <person name="Burns C."/>
            <person name="Canback B."/>
            <person name="Casselton L.A."/>
            <person name="Cheng C.K."/>
            <person name="Deng J."/>
            <person name="Dietrich F.S."/>
            <person name="Fargo D.C."/>
            <person name="Farman M.L."/>
            <person name="Gathman A.C."/>
            <person name="Goldberg J."/>
            <person name="Guigo R."/>
            <person name="Hoegger P.J."/>
            <person name="Hooker J.B."/>
            <person name="Huggins A."/>
            <person name="James T.Y."/>
            <person name="Kamada T."/>
            <person name="Kilaru S."/>
            <person name="Kodira C."/>
            <person name="Kues U."/>
            <person name="Kupfer D."/>
            <person name="Kwan H.S."/>
            <person name="Lomsadze A."/>
            <person name="Li W."/>
            <person name="Lilly W.W."/>
            <person name="Ma L.J."/>
            <person name="Mackey A.J."/>
            <person name="Manning G."/>
            <person name="Martin F."/>
            <person name="Muraguchi H."/>
            <person name="Natvig D.O."/>
            <person name="Palmerini H."/>
            <person name="Ramesh M.A."/>
            <person name="Rehmeyer C.J."/>
            <person name="Roe B.A."/>
            <person name="Shenoy N."/>
            <person name="Stanke M."/>
            <person name="Ter-Hovhannisyan V."/>
            <person name="Tunlid A."/>
            <person name="Velagapudi R."/>
            <person name="Vision T.J."/>
            <person name="Zeng Q."/>
            <person name="Zolan M.E."/>
            <person name="Pukkila P.J."/>
        </authorList>
    </citation>
    <scope>NUCLEOTIDE SEQUENCE [LARGE SCALE GENOMIC DNA]</scope>
    <source>
        <strain evidence="3">Okayama-7 / 130 / ATCC MYA-4618 / FGSC 9003</strain>
    </source>
</reference>
<evidence type="ECO:0000313" key="2">
    <source>
        <dbReference type="EMBL" id="EFI28563.1"/>
    </source>
</evidence>
<dbReference type="HOGENOM" id="CLU_1408673_0_0_1"/>
<evidence type="ECO:0000256" key="1">
    <source>
        <dbReference type="SAM" id="MobiDB-lite"/>
    </source>
</evidence>
<dbReference type="AlphaFoldDB" id="D6RJT7"/>
<dbReference type="GeneID" id="6014826"/>
<comment type="caution">
    <text evidence="2">The sequence shown here is derived from an EMBL/GenBank/DDBJ whole genome shotgun (WGS) entry which is preliminary data.</text>
</comment>
<dbReference type="InParanoid" id="D6RJT7"/>
<evidence type="ECO:0000313" key="3">
    <source>
        <dbReference type="Proteomes" id="UP000001861"/>
    </source>
</evidence>
<accession>D6RJT7</accession>
<dbReference type="VEuPathDB" id="FungiDB:CC1G_13590"/>
<dbReference type="EMBL" id="AACS02000001">
    <property type="protein sequence ID" value="EFI28563.1"/>
    <property type="molecule type" value="Genomic_DNA"/>
</dbReference>
<feature type="region of interest" description="Disordered" evidence="1">
    <location>
        <begin position="143"/>
        <end position="163"/>
    </location>
</feature>
<sequence>MTEIDNLFCVGLEKRKRVSFCSVVWSELEKDSLNYELRLDCLDIPYKRAMRDGGIFAIRRAVTSEREKDARKRVLGFLDLRIFYARDWVPSDLGVGFEGLGCGMVLELRASGESFVWTKVLAPQVKELNAEVDPKLGRLRRQAPEDWERAKTKKGNGQERNRSGIPWDVEADLAMIITAVRAATDMCWITRAT</sequence>
<protein>
    <submittedName>
        <fullName evidence="2">Uncharacterized protein</fullName>
    </submittedName>
</protein>
<dbReference type="Proteomes" id="UP000001861">
    <property type="component" value="Unassembled WGS sequence"/>
</dbReference>
<dbReference type="RefSeq" id="XP_002912057.1">
    <property type="nucleotide sequence ID" value="XM_002912011.1"/>
</dbReference>
<keyword evidence="3" id="KW-1185">Reference proteome</keyword>
<name>D6RJT7_COPC7</name>
<proteinExistence type="predicted"/>